<dbReference type="EMBL" id="KI669561">
    <property type="protein sequence ID" value="ETN24884.1"/>
    <property type="molecule type" value="Genomic_DNA"/>
</dbReference>
<dbReference type="RefSeq" id="XP_008891286.1">
    <property type="nucleotide sequence ID" value="XM_008893038.1"/>
</dbReference>
<evidence type="ECO:0000256" key="1">
    <source>
        <dbReference type="SAM" id="MobiDB-lite"/>
    </source>
</evidence>
<reference evidence="2 3" key="2">
    <citation type="submission" date="2013-11" db="EMBL/GenBank/DDBJ databases">
        <title>The Genome Sequence of Phytophthora parasitica INRA-310.</title>
        <authorList>
            <consortium name="The Broad Institute Genomics Platform"/>
            <person name="Russ C."/>
            <person name="Tyler B."/>
            <person name="Panabieres F."/>
            <person name="Shan W."/>
            <person name="Tripathy S."/>
            <person name="Grunwald N."/>
            <person name="Machado M."/>
            <person name="Johnson C.S."/>
            <person name="Arredondo F."/>
            <person name="Hong C."/>
            <person name="Coffey M."/>
            <person name="Young S.K."/>
            <person name="Zeng Q."/>
            <person name="Gargeya S."/>
            <person name="Fitzgerald M."/>
            <person name="Abouelleil A."/>
            <person name="Alvarado L."/>
            <person name="Chapman S.B."/>
            <person name="Gainer-Dewar J."/>
            <person name="Goldberg J."/>
            <person name="Griggs A."/>
            <person name="Gujja S."/>
            <person name="Hansen M."/>
            <person name="Howarth C."/>
            <person name="Imamovic A."/>
            <person name="Ireland A."/>
            <person name="Larimer J."/>
            <person name="McCowan C."/>
            <person name="Murphy C."/>
            <person name="Pearson M."/>
            <person name="Poon T.W."/>
            <person name="Priest M."/>
            <person name="Roberts A."/>
            <person name="Saif S."/>
            <person name="Shea T."/>
            <person name="Sykes S."/>
            <person name="Wortman J."/>
            <person name="Nusbaum C."/>
            <person name="Birren B."/>
        </authorList>
    </citation>
    <scope>NUCLEOTIDE SEQUENCE [LARGE SCALE GENOMIC DNA]</scope>
    <source>
        <strain evidence="2 3">INRA-310</strain>
    </source>
</reference>
<accession>W2RJT0</accession>
<protein>
    <submittedName>
        <fullName evidence="2">Uncharacterized protein</fullName>
    </submittedName>
</protein>
<gene>
    <name evidence="2" type="ORF">PPTG_20839</name>
</gene>
<proteinExistence type="predicted"/>
<name>W2RJT0_PHYN3</name>
<feature type="region of interest" description="Disordered" evidence="1">
    <location>
        <begin position="25"/>
        <end position="62"/>
    </location>
</feature>
<feature type="compositionally biased region" description="Polar residues" evidence="1">
    <location>
        <begin position="25"/>
        <end position="36"/>
    </location>
</feature>
<dbReference type="GeneID" id="20189438"/>
<dbReference type="Proteomes" id="UP000018817">
    <property type="component" value="Unassembled WGS sequence"/>
</dbReference>
<organism evidence="2 3">
    <name type="scientific">Phytophthora nicotianae (strain INRA-310)</name>
    <name type="common">Phytophthora parasitica</name>
    <dbReference type="NCBI Taxonomy" id="761204"/>
    <lineage>
        <taxon>Eukaryota</taxon>
        <taxon>Sar</taxon>
        <taxon>Stramenopiles</taxon>
        <taxon>Oomycota</taxon>
        <taxon>Peronosporomycetes</taxon>
        <taxon>Peronosporales</taxon>
        <taxon>Peronosporaceae</taxon>
        <taxon>Phytophthora</taxon>
    </lineage>
</organism>
<dbReference type="AlphaFoldDB" id="W2RJT0"/>
<evidence type="ECO:0000313" key="2">
    <source>
        <dbReference type="EMBL" id="ETN24884.1"/>
    </source>
</evidence>
<sequence>MPFITEARMSALESLQTAQLLNRCNSVGPSVSQGRNSKGKSPVEPSPPVPQEELAQVKRPKNHASARLALNPLIKQIRKGQDAVNGNTVDDGAVIVVYEVPHELATRILELKENFLELLSESMVT</sequence>
<evidence type="ECO:0000313" key="3">
    <source>
        <dbReference type="Proteomes" id="UP000018817"/>
    </source>
</evidence>
<reference evidence="3" key="1">
    <citation type="submission" date="2011-12" db="EMBL/GenBank/DDBJ databases">
        <authorList>
            <consortium name="The Broad Institute Genome Sequencing Platform"/>
            <person name="Russ C."/>
            <person name="Tyler B."/>
            <person name="Panabieres F."/>
            <person name="Shan W."/>
            <person name="Tripathy S."/>
            <person name="Grunwald N."/>
            <person name="Machado M."/>
            <person name="Young S.K."/>
            <person name="Zeng Q."/>
            <person name="Gargeya S."/>
            <person name="Fitzgerald M."/>
            <person name="Haas B."/>
            <person name="Abouelleil A."/>
            <person name="Alvarado L."/>
            <person name="Arachchi H.M."/>
            <person name="Berlin A."/>
            <person name="Chapman S.B."/>
            <person name="Gearin G."/>
            <person name="Goldberg J."/>
            <person name="Griggs A."/>
            <person name="Gujja S."/>
            <person name="Hansen M."/>
            <person name="Heiman D."/>
            <person name="Howarth C."/>
            <person name="Larimer J."/>
            <person name="Lui A."/>
            <person name="MacDonald P.J.P."/>
            <person name="McCowen C."/>
            <person name="Montmayeur A."/>
            <person name="Murphy C."/>
            <person name="Neiman D."/>
            <person name="Pearson M."/>
            <person name="Priest M."/>
            <person name="Roberts A."/>
            <person name="Saif S."/>
            <person name="Shea T."/>
            <person name="Sisk P."/>
            <person name="Stolte C."/>
            <person name="Sykes S."/>
            <person name="Wortman J."/>
            <person name="Nusbaum C."/>
            <person name="Birren B."/>
        </authorList>
    </citation>
    <scope>NUCLEOTIDE SEQUENCE [LARGE SCALE GENOMIC DNA]</scope>
    <source>
        <strain evidence="3">INRA-310</strain>
    </source>
</reference>
<dbReference type="VEuPathDB" id="FungiDB:PPTG_20839"/>